<organism evidence="2 3">
    <name type="scientific">Pteropus alecto</name>
    <name type="common">Black flying fox</name>
    <dbReference type="NCBI Taxonomy" id="9402"/>
    <lineage>
        <taxon>Eukaryota</taxon>
        <taxon>Metazoa</taxon>
        <taxon>Chordata</taxon>
        <taxon>Craniata</taxon>
        <taxon>Vertebrata</taxon>
        <taxon>Euteleostomi</taxon>
        <taxon>Mammalia</taxon>
        <taxon>Eutheria</taxon>
        <taxon>Laurasiatheria</taxon>
        <taxon>Chiroptera</taxon>
        <taxon>Yinpterochiroptera</taxon>
        <taxon>Pteropodoidea</taxon>
        <taxon>Pteropodidae</taxon>
        <taxon>Pteropodinae</taxon>
        <taxon>Pteropus</taxon>
    </lineage>
</organism>
<protein>
    <submittedName>
        <fullName evidence="2">Uncharacterized protein</fullName>
    </submittedName>
</protein>
<feature type="region of interest" description="Disordered" evidence="1">
    <location>
        <begin position="58"/>
        <end position="78"/>
    </location>
</feature>
<evidence type="ECO:0000313" key="2">
    <source>
        <dbReference type="EMBL" id="ELK09233.1"/>
    </source>
</evidence>
<dbReference type="InParanoid" id="L5KFF1"/>
<name>L5KFF1_PTEAL</name>
<keyword evidence="3" id="KW-1185">Reference proteome</keyword>
<dbReference type="EMBL" id="KB030838">
    <property type="protein sequence ID" value="ELK09233.1"/>
    <property type="molecule type" value="Genomic_DNA"/>
</dbReference>
<reference evidence="3" key="1">
    <citation type="journal article" date="2013" name="Science">
        <title>Comparative analysis of bat genomes provides insight into the evolution of flight and immunity.</title>
        <authorList>
            <person name="Zhang G."/>
            <person name="Cowled C."/>
            <person name="Shi Z."/>
            <person name="Huang Z."/>
            <person name="Bishop-Lilly K.A."/>
            <person name="Fang X."/>
            <person name="Wynne J.W."/>
            <person name="Xiong Z."/>
            <person name="Baker M.L."/>
            <person name="Zhao W."/>
            <person name="Tachedjian M."/>
            <person name="Zhu Y."/>
            <person name="Zhou P."/>
            <person name="Jiang X."/>
            <person name="Ng J."/>
            <person name="Yang L."/>
            <person name="Wu L."/>
            <person name="Xiao J."/>
            <person name="Feng Y."/>
            <person name="Chen Y."/>
            <person name="Sun X."/>
            <person name="Zhang Y."/>
            <person name="Marsh G.A."/>
            <person name="Crameri G."/>
            <person name="Broder C.C."/>
            <person name="Frey K.G."/>
            <person name="Wang L.F."/>
            <person name="Wang J."/>
        </authorList>
    </citation>
    <scope>NUCLEOTIDE SEQUENCE [LARGE SCALE GENOMIC DNA]</scope>
</reference>
<dbReference type="Proteomes" id="UP000010552">
    <property type="component" value="Unassembled WGS sequence"/>
</dbReference>
<proteinExistence type="predicted"/>
<evidence type="ECO:0000256" key="1">
    <source>
        <dbReference type="SAM" id="MobiDB-lite"/>
    </source>
</evidence>
<evidence type="ECO:0000313" key="3">
    <source>
        <dbReference type="Proteomes" id="UP000010552"/>
    </source>
</evidence>
<dbReference type="AlphaFoldDB" id="L5KFF1"/>
<sequence length="78" mass="8532">MQDDLGGSEMTLWGDSLVCRVLAFVGRPWYGPIGHRPSTEVTPVPAMEQTATTLHYCNPDLRSSEEPESSEPPCDKPG</sequence>
<accession>L5KFF1</accession>
<gene>
    <name evidence="2" type="ORF">PAL_GLEAN10002683</name>
</gene>